<dbReference type="InterPro" id="IPR008969">
    <property type="entry name" value="CarboxyPept-like_regulatory"/>
</dbReference>
<dbReference type="InterPro" id="IPR039426">
    <property type="entry name" value="TonB-dep_rcpt-like"/>
</dbReference>
<accession>A0A1D7QKZ5</accession>
<sequence>MLTYFLRICFAVFFMLAIHQPFAVAQVPAQPATGKKTSIISGLVVDSATHKPLDFVTLILTSDKGAVIKTAASAQNGTFTFEVANGGNYILNASYMGYRNYTSSAITLKGGGTIDLGRIALHQQPGMLSEVTVAGKKALIQNKGDKIIYNASSDVSNKSGSASDVFRKAPMVTVDADGGIKMRGSSNIKVLLNGLPSTILAKNLKEALKTIPASSIESIEVITTPSAKYEAEGAAGVINIVTKKKMQGTSGNVDISGGNLEQSAAAGLNVAAGKFNFNLSLNSNRERNRSLSELSRQTIFEGQQIGNLFQRNESVTRSKGAYGNFSTEFRPDSTQKIGATVSLWHGSWPVESKLYNLYNSPQGTSEYNQNSNQDGKFTTFDLSLNYQKKFRQVGQELSLIGQYSPSNDQSDYLTQQYLPTGQRSFRETSPNRGSGNDKSLQADYVHPLGNAGKNIVETGVRYSRTQSKSAYSVFNNRNNPSSVDLTEDPSRSDTMNYFQNIFAGYFSVKFETKNHWAFRSGLRYESTNLGGSFQGPIPSFKAKFGNFVPSMLITKKLGEFHELKLNYTERIRRPWIWDLNPYVNASDPRNLTYGNPNLRPEITRMLEAGYGYTSASGFSLNSSVYFNSNRNAIESLSTLDSLGISRTTSRNIAANRRLGTNVFTSLQLNPNWSLSAGAEFYHVWFESKALNVKNDANFYSFNFNTAYVFSSGYTIQASGDYSNGYVTLQGRSSANYTYRFSARKELLNKKASVTLGINNPFQNRFLQKSFTSASTFNSTSNSWHYNRSFSLALSYRFGSMQAAPDYSKGNHEQGAQPVRRGRGN</sequence>
<keyword evidence="14" id="KW-1185">Reference proteome</keyword>
<feature type="domain" description="Outer membrane protein beta-barrel" evidence="12">
    <location>
        <begin position="388"/>
        <end position="795"/>
    </location>
</feature>
<dbReference type="SUPFAM" id="SSF49464">
    <property type="entry name" value="Carboxypeptidase regulatory domain-like"/>
    <property type="match status" value="1"/>
</dbReference>
<dbReference type="Proteomes" id="UP000094313">
    <property type="component" value="Chromosome"/>
</dbReference>
<evidence type="ECO:0000313" key="14">
    <source>
        <dbReference type="Proteomes" id="UP000094313"/>
    </source>
</evidence>
<evidence type="ECO:0000256" key="4">
    <source>
        <dbReference type="ARBA" id="ARBA00022692"/>
    </source>
</evidence>
<comment type="subcellular location">
    <subcellularLocation>
        <location evidence="1 8">Cell outer membrane</location>
        <topology evidence="1 8">Multi-pass membrane protein</topology>
    </subcellularLocation>
</comment>
<evidence type="ECO:0000313" key="13">
    <source>
        <dbReference type="EMBL" id="AOM79351.1"/>
    </source>
</evidence>
<keyword evidence="3 8" id="KW-1134">Transmembrane beta strand</keyword>
<dbReference type="InterPro" id="IPR036942">
    <property type="entry name" value="Beta-barrel_TonB_sf"/>
</dbReference>
<dbReference type="InterPro" id="IPR041700">
    <property type="entry name" value="OMP_b-brl_3"/>
</dbReference>
<feature type="domain" description="TonB-dependent receptor plug" evidence="11">
    <location>
        <begin position="158"/>
        <end position="237"/>
    </location>
</feature>
<dbReference type="EMBL" id="CP017141">
    <property type="protein sequence ID" value="AOM79351.1"/>
    <property type="molecule type" value="Genomic_DNA"/>
</dbReference>
<evidence type="ECO:0000259" key="11">
    <source>
        <dbReference type="Pfam" id="PF07715"/>
    </source>
</evidence>
<dbReference type="AlphaFoldDB" id="A0A1D7QKZ5"/>
<dbReference type="PANTHER" id="PTHR30069:SF29">
    <property type="entry name" value="HEMOGLOBIN AND HEMOGLOBIN-HAPTOGLOBIN-BINDING PROTEIN 1-RELATED"/>
    <property type="match status" value="1"/>
</dbReference>
<protein>
    <recommendedName>
        <fullName evidence="15">Outer membrane receptor proteins, mostly Fe transport</fullName>
    </recommendedName>
</protein>
<keyword evidence="6 8" id="KW-0472">Membrane</keyword>
<evidence type="ECO:0000256" key="8">
    <source>
        <dbReference type="PROSITE-ProRule" id="PRU01360"/>
    </source>
</evidence>
<dbReference type="Gene3D" id="2.60.40.1120">
    <property type="entry name" value="Carboxypeptidase-like, regulatory domain"/>
    <property type="match status" value="1"/>
</dbReference>
<feature type="region of interest" description="Disordered" evidence="9">
    <location>
        <begin position="804"/>
        <end position="824"/>
    </location>
</feature>
<evidence type="ECO:0000256" key="6">
    <source>
        <dbReference type="ARBA" id="ARBA00023136"/>
    </source>
</evidence>
<dbReference type="OrthoDB" id="905812at2"/>
<feature type="chain" id="PRO_5009098811" description="Outer membrane receptor proteins, mostly Fe transport" evidence="10">
    <location>
        <begin position="26"/>
        <end position="824"/>
    </location>
</feature>
<dbReference type="GO" id="GO:0015344">
    <property type="term" value="F:siderophore uptake transmembrane transporter activity"/>
    <property type="evidence" value="ECO:0007669"/>
    <property type="project" value="TreeGrafter"/>
</dbReference>
<dbReference type="GO" id="GO:0044718">
    <property type="term" value="P:siderophore transmembrane transport"/>
    <property type="evidence" value="ECO:0007669"/>
    <property type="project" value="TreeGrafter"/>
</dbReference>
<evidence type="ECO:0000259" key="12">
    <source>
        <dbReference type="Pfam" id="PF14905"/>
    </source>
</evidence>
<dbReference type="PROSITE" id="PS52016">
    <property type="entry name" value="TONB_DEPENDENT_REC_3"/>
    <property type="match status" value="1"/>
</dbReference>
<reference evidence="13 14" key="1">
    <citation type="submission" date="2016-08" db="EMBL/GenBank/DDBJ databases">
        <authorList>
            <person name="Seilhamer J.J."/>
        </authorList>
    </citation>
    <scope>NUCLEOTIDE SEQUENCE [LARGE SCALE GENOMIC DNA]</scope>
    <source>
        <strain evidence="13 14">DX4</strain>
    </source>
</reference>
<dbReference type="InterPro" id="IPR037066">
    <property type="entry name" value="Plug_dom_sf"/>
</dbReference>
<dbReference type="Pfam" id="PF07715">
    <property type="entry name" value="Plug"/>
    <property type="match status" value="1"/>
</dbReference>
<keyword evidence="7 8" id="KW-0998">Cell outer membrane</keyword>
<dbReference type="RefSeq" id="WP_069381014.1">
    <property type="nucleotide sequence ID" value="NZ_CP017141.1"/>
</dbReference>
<evidence type="ECO:0000256" key="2">
    <source>
        <dbReference type="ARBA" id="ARBA00022448"/>
    </source>
</evidence>
<evidence type="ECO:0000256" key="10">
    <source>
        <dbReference type="SAM" id="SignalP"/>
    </source>
</evidence>
<dbReference type="SUPFAM" id="SSF56935">
    <property type="entry name" value="Porins"/>
    <property type="match status" value="1"/>
</dbReference>
<comment type="similarity">
    <text evidence="8">Belongs to the TonB-dependent receptor family.</text>
</comment>
<dbReference type="Gene3D" id="2.40.170.20">
    <property type="entry name" value="TonB-dependent receptor, beta-barrel domain"/>
    <property type="match status" value="1"/>
</dbReference>
<organism evidence="13 14">
    <name type="scientific">Pedobacter steynii</name>
    <dbReference type="NCBI Taxonomy" id="430522"/>
    <lineage>
        <taxon>Bacteria</taxon>
        <taxon>Pseudomonadati</taxon>
        <taxon>Bacteroidota</taxon>
        <taxon>Sphingobacteriia</taxon>
        <taxon>Sphingobacteriales</taxon>
        <taxon>Sphingobacteriaceae</taxon>
        <taxon>Pedobacter</taxon>
    </lineage>
</organism>
<name>A0A1D7QKZ5_9SPHI</name>
<dbReference type="PANTHER" id="PTHR30069">
    <property type="entry name" value="TONB-DEPENDENT OUTER MEMBRANE RECEPTOR"/>
    <property type="match status" value="1"/>
</dbReference>
<keyword evidence="2 8" id="KW-0813">Transport</keyword>
<keyword evidence="5 10" id="KW-0732">Signal</keyword>
<evidence type="ECO:0000256" key="3">
    <source>
        <dbReference type="ARBA" id="ARBA00022452"/>
    </source>
</evidence>
<proteinExistence type="inferred from homology"/>
<evidence type="ECO:0000256" key="9">
    <source>
        <dbReference type="SAM" id="MobiDB-lite"/>
    </source>
</evidence>
<dbReference type="KEGG" id="psty:BFS30_20565"/>
<evidence type="ECO:0000256" key="7">
    <source>
        <dbReference type="ARBA" id="ARBA00023237"/>
    </source>
</evidence>
<dbReference type="Pfam" id="PF13620">
    <property type="entry name" value="CarboxypepD_reg"/>
    <property type="match status" value="1"/>
</dbReference>
<feature type="signal peptide" evidence="10">
    <location>
        <begin position="1"/>
        <end position="25"/>
    </location>
</feature>
<dbReference type="Gene3D" id="2.170.130.10">
    <property type="entry name" value="TonB-dependent receptor, plug domain"/>
    <property type="match status" value="1"/>
</dbReference>
<keyword evidence="4 8" id="KW-0812">Transmembrane</keyword>
<dbReference type="Pfam" id="PF14905">
    <property type="entry name" value="OMP_b-brl_3"/>
    <property type="match status" value="1"/>
</dbReference>
<evidence type="ECO:0000256" key="1">
    <source>
        <dbReference type="ARBA" id="ARBA00004571"/>
    </source>
</evidence>
<evidence type="ECO:0000256" key="5">
    <source>
        <dbReference type="ARBA" id="ARBA00022729"/>
    </source>
</evidence>
<evidence type="ECO:0008006" key="15">
    <source>
        <dbReference type="Google" id="ProtNLM"/>
    </source>
</evidence>
<gene>
    <name evidence="13" type="ORF">BFS30_20565</name>
</gene>
<dbReference type="InterPro" id="IPR012910">
    <property type="entry name" value="Plug_dom"/>
</dbReference>
<dbReference type="GO" id="GO:0009279">
    <property type="term" value="C:cell outer membrane"/>
    <property type="evidence" value="ECO:0007669"/>
    <property type="project" value="UniProtKB-SubCell"/>
</dbReference>